<dbReference type="SUPFAM" id="SSF52402">
    <property type="entry name" value="Adenine nucleotide alpha hydrolases-like"/>
    <property type="match status" value="1"/>
</dbReference>
<dbReference type="OrthoDB" id="843225at2759"/>
<protein>
    <submittedName>
        <fullName evidence="2">4661_t:CDS:1</fullName>
    </submittedName>
</protein>
<accession>A0A9N9GBZ6</accession>
<organism evidence="2 3">
    <name type="scientific">Ambispora leptoticha</name>
    <dbReference type="NCBI Taxonomy" id="144679"/>
    <lineage>
        <taxon>Eukaryota</taxon>
        <taxon>Fungi</taxon>
        <taxon>Fungi incertae sedis</taxon>
        <taxon>Mucoromycota</taxon>
        <taxon>Glomeromycotina</taxon>
        <taxon>Glomeromycetes</taxon>
        <taxon>Archaeosporales</taxon>
        <taxon>Ambisporaceae</taxon>
        <taxon>Ambispora</taxon>
    </lineage>
</organism>
<evidence type="ECO:0000313" key="3">
    <source>
        <dbReference type="Proteomes" id="UP000789508"/>
    </source>
</evidence>
<dbReference type="InterPro" id="IPR006016">
    <property type="entry name" value="UspA"/>
</dbReference>
<evidence type="ECO:0000313" key="2">
    <source>
        <dbReference type="EMBL" id="CAG8591747.1"/>
    </source>
</evidence>
<sequence>MSSITLCGNNENNNEFHNDKILNAQKPHNNKRIILFPFNNTEASREIYQWALENYFQSEIDHIYLLSVIKTPCLLSPLYSSAGLWMFGAGMLSGISVEAEYLDWQRRKEAEVRSYLGELKNELSSRNITSSILIIEGNPRDEILNMCNNIDPDVVLMGTSLKKNTNLLRSSSIVYDIQKKLASTTVVTLNRDDNNNVRQLNNGFLSKQRIREMIGYLKYSLRRKASYSSFSTENTYTKLE</sequence>
<reference evidence="2" key="1">
    <citation type="submission" date="2021-06" db="EMBL/GenBank/DDBJ databases">
        <authorList>
            <person name="Kallberg Y."/>
            <person name="Tangrot J."/>
            <person name="Rosling A."/>
        </authorList>
    </citation>
    <scope>NUCLEOTIDE SEQUENCE</scope>
    <source>
        <strain evidence="2">FL130A</strain>
    </source>
</reference>
<dbReference type="CDD" id="cd00293">
    <property type="entry name" value="USP-like"/>
    <property type="match status" value="1"/>
</dbReference>
<dbReference type="Proteomes" id="UP000789508">
    <property type="component" value="Unassembled WGS sequence"/>
</dbReference>
<keyword evidence="3" id="KW-1185">Reference proteome</keyword>
<feature type="domain" description="UspA" evidence="1">
    <location>
        <begin position="32"/>
        <end position="160"/>
    </location>
</feature>
<dbReference type="Gene3D" id="3.40.50.620">
    <property type="entry name" value="HUPs"/>
    <property type="match status" value="1"/>
</dbReference>
<name>A0A9N9GBZ6_9GLOM</name>
<comment type="caution">
    <text evidence="2">The sequence shown here is derived from an EMBL/GenBank/DDBJ whole genome shotgun (WGS) entry which is preliminary data.</text>
</comment>
<gene>
    <name evidence="2" type="ORF">ALEPTO_LOCUS7736</name>
</gene>
<dbReference type="EMBL" id="CAJVPS010003593">
    <property type="protein sequence ID" value="CAG8591747.1"/>
    <property type="molecule type" value="Genomic_DNA"/>
</dbReference>
<dbReference type="InterPro" id="IPR014729">
    <property type="entry name" value="Rossmann-like_a/b/a_fold"/>
</dbReference>
<dbReference type="Pfam" id="PF00582">
    <property type="entry name" value="Usp"/>
    <property type="match status" value="1"/>
</dbReference>
<proteinExistence type="predicted"/>
<dbReference type="AlphaFoldDB" id="A0A9N9GBZ6"/>
<evidence type="ECO:0000259" key="1">
    <source>
        <dbReference type="Pfam" id="PF00582"/>
    </source>
</evidence>